<organism evidence="2 3">
    <name type="scientific">Tistlia consotensis USBA 355</name>
    <dbReference type="NCBI Taxonomy" id="560819"/>
    <lineage>
        <taxon>Bacteria</taxon>
        <taxon>Pseudomonadati</taxon>
        <taxon>Pseudomonadota</taxon>
        <taxon>Alphaproteobacteria</taxon>
        <taxon>Rhodospirillales</taxon>
        <taxon>Rhodovibrionaceae</taxon>
        <taxon>Tistlia</taxon>
    </lineage>
</organism>
<dbReference type="EMBL" id="FWZX01000019">
    <property type="protein sequence ID" value="SMF53946.1"/>
    <property type="molecule type" value="Genomic_DNA"/>
</dbReference>
<dbReference type="Gene3D" id="3.10.180.10">
    <property type="entry name" value="2,3-Dihydroxybiphenyl 1,2-Dioxygenase, domain 1"/>
    <property type="match status" value="1"/>
</dbReference>
<dbReference type="Proteomes" id="UP000192917">
    <property type="component" value="Unassembled WGS sequence"/>
</dbReference>
<proteinExistence type="predicted"/>
<evidence type="ECO:0000259" key="1">
    <source>
        <dbReference type="PROSITE" id="PS51819"/>
    </source>
</evidence>
<dbReference type="AlphaFoldDB" id="A0A1Y6CC21"/>
<keyword evidence="3" id="KW-1185">Reference proteome</keyword>
<dbReference type="STRING" id="560819.SAMN05428998_11976"/>
<gene>
    <name evidence="2" type="ORF">SAMN05428998_11976</name>
</gene>
<reference evidence="2 3" key="1">
    <citation type="submission" date="2017-04" db="EMBL/GenBank/DDBJ databases">
        <authorList>
            <person name="Afonso C.L."/>
            <person name="Miller P.J."/>
            <person name="Scott M.A."/>
            <person name="Spackman E."/>
            <person name="Goraichik I."/>
            <person name="Dimitrov K.M."/>
            <person name="Suarez D.L."/>
            <person name="Swayne D.E."/>
        </authorList>
    </citation>
    <scope>NUCLEOTIDE SEQUENCE [LARGE SCALE GENOMIC DNA]</scope>
    <source>
        <strain evidence="2 3">USBA 355</strain>
    </source>
</reference>
<dbReference type="InterPro" id="IPR041581">
    <property type="entry name" value="Glyoxalase_6"/>
</dbReference>
<evidence type="ECO:0000313" key="2">
    <source>
        <dbReference type="EMBL" id="SMF53946.1"/>
    </source>
</evidence>
<dbReference type="RefSeq" id="WP_085124572.1">
    <property type="nucleotide sequence ID" value="NZ_FWZX01000019.1"/>
</dbReference>
<dbReference type="InterPro" id="IPR037523">
    <property type="entry name" value="VOC_core"/>
</dbReference>
<dbReference type="PROSITE" id="PS51819">
    <property type="entry name" value="VOC"/>
    <property type="match status" value="1"/>
</dbReference>
<dbReference type="SUPFAM" id="SSF54593">
    <property type="entry name" value="Glyoxalase/Bleomycin resistance protein/Dihydroxybiphenyl dioxygenase"/>
    <property type="match status" value="1"/>
</dbReference>
<sequence length="144" mass="15130">MAPLVVIHVEPDDLDDAARFYARAFGLVVGRRLAGELVELLGAAATLHLLARHSGGASPADYGGPPPPLQVDLVVEDLEAARERARAAGATLEGAMRHHAWGSIAQLADPFGNRLCLLQFRRTGLEEAPAAWQPAAAARRAGAA</sequence>
<dbReference type="InterPro" id="IPR029068">
    <property type="entry name" value="Glyas_Bleomycin-R_OHBP_Dase"/>
</dbReference>
<evidence type="ECO:0000313" key="3">
    <source>
        <dbReference type="Proteomes" id="UP000192917"/>
    </source>
</evidence>
<feature type="domain" description="VOC" evidence="1">
    <location>
        <begin position="3"/>
        <end position="120"/>
    </location>
</feature>
<protein>
    <recommendedName>
        <fullName evidence="1">VOC domain-containing protein</fullName>
    </recommendedName>
</protein>
<dbReference type="CDD" id="cd06587">
    <property type="entry name" value="VOC"/>
    <property type="match status" value="1"/>
</dbReference>
<dbReference type="Pfam" id="PF18029">
    <property type="entry name" value="Glyoxalase_6"/>
    <property type="match status" value="1"/>
</dbReference>
<accession>A0A1Y6CC21</accession>
<name>A0A1Y6CC21_9PROT</name>